<feature type="chain" id="PRO_5040361577" description="Secreted protein" evidence="1">
    <location>
        <begin position="21"/>
        <end position="238"/>
    </location>
</feature>
<keyword evidence="3" id="KW-1185">Reference proteome</keyword>
<accession>A0A9P5Y2G8</accession>
<gene>
    <name evidence="2" type="ORF">BDZ94DRAFT_1266931</name>
</gene>
<keyword evidence="1" id="KW-0732">Signal</keyword>
<dbReference type="EMBL" id="MU150306">
    <property type="protein sequence ID" value="KAF9460025.1"/>
    <property type="molecule type" value="Genomic_DNA"/>
</dbReference>
<comment type="caution">
    <text evidence="2">The sequence shown here is derived from an EMBL/GenBank/DDBJ whole genome shotgun (WGS) entry which is preliminary data.</text>
</comment>
<organism evidence="2 3">
    <name type="scientific">Collybia nuda</name>
    <dbReference type="NCBI Taxonomy" id="64659"/>
    <lineage>
        <taxon>Eukaryota</taxon>
        <taxon>Fungi</taxon>
        <taxon>Dikarya</taxon>
        <taxon>Basidiomycota</taxon>
        <taxon>Agaricomycotina</taxon>
        <taxon>Agaricomycetes</taxon>
        <taxon>Agaricomycetidae</taxon>
        <taxon>Agaricales</taxon>
        <taxon>Tricholomatineae</taxon>
        <taxon>Clitocybaceae</taxon>
        <taxon>Collybia</taxon>
    </lineage>
</organism>
<evidence type="ECO:0000313" key="2">
    <source>
        <dbReference type="EMBL" id="KAF9460025.1"/>
    </source>
</evidence>
<evidence type="ECO:0000256" key="1">
    <source>
        <dbReference type="SAM" id="SignalP"/>
    </source>
</evidence>
<evidence type="ECO:0000313" key="3">
    <source>
        <dbReference type="Proteomes" id="UP000807353"/>
    </source>
</evidence>
<reference evidence="2" key="1">
    <citation type="submission" date="2020-11" db="EMBL/GenBank/DDBJ databases">
        <authorList>
            <consortium name="DOE Joint Genome Institute"/>
            <person name="Ahrendt S."/>
            <person name="Riley R."/>
            <person name="Andreopoulos W."/>
            <person name="Labutti K."/>
            <person name="Pangilinan J."/>
            <person name="Ruiz-Duenas F.J."/>
            <person name="Barrasa J.M."/>
            <person name="Sanchez-Garcia M."/>
            <person name="Camarero S."/>
            <person name="Miyauchi S."/>
            <person name="Serrano A."/>
            <person name="Linde D."/>
            <person name="Babiker R."/>
            <person name="Drula E."/>
            <person name="Ayuso-Fernandez I."/>
            <person name="Pacheco R."/>
            <person name="Padilla G."/>
            <person name="Ferreira P."/>
            <person name="Barriuso J."/>
            <person name="Kellner H."/>
            <person name="Castanera R."/>
            <person name="Alfaro M."/>
            <person name="Ramirez L."/>
            <person name="Pisabarro A.G."/>
            <person name="Kuo A."/>
            <person name="Tritt A."/>
            <person name="Lipzen A."/>
            <person name="He G."/>
            <person name="Yan M."/>
            <person name="Ng V."/>
            <person name="Cullen D."/>
            <person name="Martin F."/>
            <person name="Rosso M.-N."/>
            <person name="Henrissat B."/>
            <person name="Hibbett D."/>
            <person name="Martinez A.T."/>
            <person name="Grigoriev I.V."/>
        </authorList>
    </citation>
    <scope>NUCLEOTIDE SEQUENCE</scope>
    <source>
        <strain evidence="2">CBS 247.69</strain>
    </source>
</reference>
<dbReference type="AlphaFoldDB" id="A0A9P5Y2G8"/>
<feature type="signal peptide" evidence="1">
    <location>
        <begin position="1"/>
        <end position="20"/>
    </location>
</feature>
<name>A0A9P5Y2G8_9AGAR</name>
<sequence length="238" mass="25321">MKSSMFFAAVASLMPTLAMGLVGISWNVTGVPSSGLRNITFPFNIAQTPHRSGYYFAQQFNFVGQRDVGYAGLQPRPDSNGQPIIHGVFSSFIAGTTTSDPNCHTGADGGPGVSCSVDFPGRYADTWNVEISNVVGTTWRGDLFNTVTGSRVHIGTYTLPPGTQGIAGNQLGFVEYYPWNSGTHTCNSLPYSSVTFGVPRSSVGRGSLSDAFEYGDCVGKVGYRSSRDALGVRVQVGF</sequence>
<dbReference type="OrthoDB" id="4935642at2759"/>
<evidence type="ECO:0008006" key="4">
    <source>
        <dbReference type="Google" id="ProtNLM"/>
    </source>
</evidence>
<proteinExistence type="predicted"/>
<protein>
    <recommendedName>
        <fullName evidence="4">Secreted protein</fullName>
    </recommendedName>
</protein>
<dbReference type="Proteomes" id="UP000807353">
    <property type="component" value="Unassembled WGS sequence"/>
</dbReference>